<gene>
    <name evidence="2" type="ORF">Lalb_Chr18g0056911</name>
</gene>
<feature type="compositionally biased region" description="Basic and acidic residues" evidence="1">
    <location>
        <begin position="82"/>
        <end position="94"/>
    </location>
</feature>
<evidence type="ECO:0008006" key="4">
    <source>
        <dbReference type="Google" id="ProtNLM"/>
    </source>
</evidence>
<comment type="caution">
    <text evidence="2">The sequence shown here is derived from an EMBL/GenBank/DDBJ whole genome shotgun (WGS) entry which is preliminary data.</text>
</comment>
<dbReference type="AlphaFoldDB" id="A0A6A4NVL1"/>
<feature type="region of interest" description="Disordered" evidence="1">
    <location>
        <begin position="50"/>
        <end position="108"/>
    </location>
</feature>
<name>A0A6A4NVL1_LUPAL</name>
<proteinExistence type="predicted"/>
<dbReference type="NCBIfam" id="TIGR01615">
    <property type="entry name" value="A_thal_3542"/>
    <property type="match status" value="1"/>
</dbReference>
<evidence type="ECO:0000313" key="3">
    <source>
        <dbReference type="Proteomes" id="UP000447434"/>
    </source>
</evidence>
<sequence>MMTRVPVRYNRVAEAFDADVARVRLCVSSGSEHSPENSTDLSDLVKSFMEKNNEEGERKSNIHNEDHKKGGGGGDDDEEVEKSECSDSEKKEMLEGLFSGSDDDEGERKVKEKIRREVEVACGIVGDFSITGFKRGLMTQLRDKGFDAGLCKSKWEKNGRITAGDYEYIDVNFSGKRYIVEVSLAKEFIIARATNQYTSLLDVFPLIFVGEVEELKRVVKLMCTEIKGSMKRKDLHIPPWRRNGYMQAKWFSSYKRTTNAVATKIETSHLSPQSLFPIRSIGFEARPVKAHYCRDDYVTSTSGFRIGHLTAAFTSDGFGV</sequence>
<protein>
    <recommendedName>
        <fullName evidence="4">DUF506 family protein</fullName>
    </recommendedName>
</protein>
<dbReference type="PANTHER" id="PTHR31579:SF92">
    <property type="entry name" value="DUF506 FAMILY PROTEIN"/>
    <property type="match status" value="1"/>
</dbReference>
<dbReference type="Pfam" id="PF04720">
    <property type="entry name" value="PDDEXK_6"/>
    <property type="match status" value="1"/>
</dbReference>
<dbReference type="EMBL" id="WOCE01000018">
    <property type="protein sequence ID" value="KAE9594735.1"/>
    <property type="molecule type" value="Genomic_DNA"/>
</dbReference>
<accession>A0A6A4NVL1</accession>
<organism evidence="2 3">
    <name type="scientific">Lupinus albus</name>
    <name type="common">White lupine</name>
    <name type="synonym">Lupinus termis</name>
    <dbReference type="NCBI Taxonomy" id="3870"/>
    <lineage>
        <taxon>Eukaryota</taxon>
        <taxon>Viridiplantae</taxon>
        <taxon>Streptophyta</taxon>
        <taxon>Embryophyta</taxon>
        <taxon>Tracheophyta</taxon>
        <taxon>Spermatophyta</taxon>
        <taxon>Magnoliopsida</taxon>
        <taxon>eudicotyledons</taxon>
        <taxon>Gunneridae</taxon>
        <taxon>Pentapetalae</taxon>
        <taxon>rosids</taxon>
        <taxon>fabids</taxon>
        <taxon>Fabales</taxon>
        <taxon>Fabaceae</taxon>
        <taxon>Papilionoideae</taxon>
        <taxon>50 kb inversion clade</taxon>
        <taxon>genistoids sensu lato</taxon>
        <taxon>core genistoids</taxon>
        <taxon>Genisteae</taxon>
        <taxon>Lupinus</taxon>
    </lineage>
</organism>
<keyword evidence="3" id="KW-1185">Reference proteome</keyword>
<evidence type="ECO:0000256" key="1">
    <source>
        <dbReference type="SAM" id="MobiDB-lite"/>
    </source>
</evidence>
<dbReference type="Proteomes" id="UP000447434">
    <property type="component" value="Chromosome 18"/>
</dbReference>
<dbReference type="PANTHER" id="PTHR31579">
    <property type="entry name" value="OS03G0796600 PROTEIN"/>
    <property type="match status" value="1"/>
</dbReference>
<feature type="compositionally biased region" description="Basic and acidic residues" evidence="1">
    <location>
        <begin position="50"/>
        <end position="69"/>
    </location>
</feature>
<evidence type="ECO:0000313" key="2">
    <source>
        <dbReference type="EMBL" id="KAE9594735.1"/>
    </source>
</evidence>
<dbReference type="InterPro" id="IPR006502">
    <property type="entry name" value="PDDEXK-like"/>
</dbReference>
<reference evidence="3" key="1">
    <citation type="journal article" date="2020" name="Nat. Commun.">
        <title>Genome sequence of the cluster root forming white lupin.</title>
        <authorList>
            <person name="Hufnagel B."/>
            <person name="Marques A."/>
            <person name="Soriano A."/>
            <person name="Marques L."/>
            <person name="Divol F."/>
            <person name="Doumas P."/>
            <person name="Sallet E."/>
            <person name="Mancinotti D."/>
            <person name="Carrere S."/>
            <person name="Marande W."/>
            <person name="Arribat S."/>
            <person name="Keller J."/>
            <person name="Huneau C."/>
            <person name="Blein T."/>
            <person name="Aime D."/>
            <person name="Laguerre M."/>
            <person name="Taylor J."/>
            <person name="Schubert V."/>
            <person name="Nelson M."/>
            <person name="Geu-Flores F."/>
            <person name="Crespi M."/>
            <person name="Gallardo-Guerrero K."/>
            <person name="Delaux P.-M."/>
            <person name="Salse J."/>
            <person name="Berges H."/>
            <person name="Guyot R."/>
            <person name="Gouzy J."/>
            <person name="Peret B."/>
        </authorList>
    </citation>
    <scope>NUCLEOTIDE SEQUENCE [LARGE SCALE GENOMIC DNA]</scope>
    <source>
        <strain evidence="3">cv. Amiga</strain>
    </source>
</reference>
<dbReference type="OrthoDB" id="548115at2759"/>